<dbReference type="EMBL" id="JBJQOH010000001">
    <property type="protein sequence ID" value="KAL3701281.1"/>
    <property type="molecule type" value="Genomic_DNA"/>
</dbReference>
<dbReference type="Proteomes" id="UP001633002">
    <property type="component" value="Unassembled WGS sequence"/>
</dbReference>
<name>A0ABD3ID82_9MARC</name>
<evidence type="ECO:0000313" key="3">
    <source>
        <dbReference type="Proteomes" id="UP001633002"/>
    </source>
</evidence>
<reference evidence="2 3" key="1">
    <citation type="submission" date="2024-09" db="EMBL/GenBank/DDBJ databases">
        <title>Chromosome-scale assembly of Riccia sorocarpa.</title>
        <authorList>
            <person name="Paukszto L."/>
        </authorList>
    </citation>
    <scope>NUCLEOTIDE SEQUENCE [LARGE SCALE GENOMIC DNA]</scope>
    <source>
        <strain evidence="2">LP-2024</strain>
        <tissue evidence="2">Aerial parts of the thallus</tissue>
    </source>
</reference>
<evidence type="ECO:0000256" key="1">
    <source>
        <dbReference type="SAM" id="MobiDB-lite"/>
    </source>
</evidence>
<evidence type="ECO:0000313" key="2">
    <source>
        <dbReference type="EMBL" id="KAL3701281.1"/>
    </source>
</evidence>
<feature type="compositionally biased region" description="Acidic residues" evidence="1">
    <location>
        <begin position="41"/>
        <end position="50"/>
    </location>
</feature>
<accession>A0ABD3ID82</accession>
<proteinExistence type="predicted"/>
<dbReference type="AlphaFoldDB" id="A0ABD3ID82"/>
<comment type="caution">
    <text evidence="2">The sequence shown here is derived from an EMBL/GenBank/DDBJ whole genome shotgun (WGS) entry which is preliminary data.</text>
</comment>
<organism evidence="2 3">
    <name type="scientific">Riccia sorocarpa</name>
    <dbReference type="NCBI Taxonomy" id="122646"/>
    <lineage>
        <taxon>Eukaryota</taxon>
        <taxon>Viridiplantae</taxon>
        <taxon>Streptophyta</taxon>
        <taxon>Embryophyta</taxon>
        <taxon>Marchantiophyta</taxon>
        <taxon>Marchantiopsida</taxon>
        <taxon>Marchantiidae</taxon>
        <taxon>Marchantiales</taxon>
        <taxon>Ricciaceae</taxon>
        <taxon>Riccia</taxon>
    </lineage>
</organism>
<feature type="region of interest" description="Disordered" evidence="1">
    <location>
        <begin position="39"/>
        <end position="71"/>
    </location>
</feature>
<sequence>MTANTGGKGRAIVGLTGGGGGVLPSAAPVVVGIVVGIPVDEFPDGDDPPDDGAPPDGGPPATEKPGVPGLVFQFGSSNGIGSLLNTIGLPSS</sequence>
<gene>
    <name evidence="2" type="ORF">R1sor_019303</name>
</gene>
<keyword evidence="3" id="KW-1185">Reference proteome</keyword>
<protein>
    <submittedName>
        <fullName evidence="2">Uncharacterized protein</fullName>
    </submittedName>
</protein>